<dbReference type="PROSITE" id="PS51087">
    <property type="entry name" value="APAG"/>
    <property type="match status" value="1"/>
</dbReference>
<evidence type="ECO:0000259" key="1">
    <source>
        <dbReference type="PROSITE" id="PS51087"/>
    </source>
</evidence>
<dbReference type="NCBIfam" id="NF003967">
    <property type="entry name" value="PRK05461.1"/>
    <property type="match status" value="1"/>
</dbReference>
<dbReference type="PANTHER" id="PTHR47191:SF2">
    <property type="entry name" value="OS05G0170800 PROTEIN"/>
    <property type="match status" value="1"/>
</dbReference>
<dbReference type="PANTHER" id="PTHR47191">
    <property type="entry name" value="OS05G0170800 PROTEIN"/>
    <property type="match status" value="1"/>
</dbReference>
<proteinExistence type="predicted"/>
<protein>
    <submittedName>
        <fullName evidence="2">Co2+/Mg2+ efflux protein ApaG</fullName>
    </submittedName>
</protein>
<comment type="caution">
    <text evidence="2">The sequence shown here is derived from an EMBL/GenBank/DDBJ whole genome shotgun (WGS) entry which is preliminary data.</text>
</comment>
<dbReference type="EMBL" id="JBHTJR010000051">
    <property type="protein sequence ID" value="MFD0993773.1"/>
    <property type="molecule type" value="Genomic_DNA"/>
</dbReference>
<evidence type="ECO:0000313" key="2">
    <source>
        <dbReference type="EMBL" id="MFD0993773.1"/>
    </source>
</evidence>
<accession>A0ABW3JTD1</accession>
<gene>
    <name evidence="2" type="primary">apaG</name>
    <name evidence="2" type="ORF">ACFQ1U_11200</name>
</gene>
<dbReference type="Pfam" id="PF04379">
    <property type="entry name" value="DUF525"/>
    <property type="match status" value="1"/>
</dbReference>
<dbReference type="InterPro" id="IPR036767">
    <property type="entry name" value="ApaG_sf"/>
</dbReference>
<organism evidence="2 3">
    <name type="scientific">Tenacibaculum geojense</name>
    <dbReference type="NCBI Taxonomy" id="915352"/>
    <lineage>
        <taxon>Bacteria</taxon>
        <taxon>Pseudomonadati</taxon>
        <taxon>Bacteroidota</taxon>
        <taxon>Flavobacteriia</taxon>
        <taxon>Flavobacteriales</taxon>
        <taxon>Flavobacteriaceae</taxon>
        <taxon>Tenacibaculum</taxon>
    </lineage>
</organism>
<reference evidence="3" key="1">
    <citation type="journal article" date="2019" name="Int. J. Syst. Evol. Microbiol.">
        <title>The Global Catalogue of Microorganisms (GCM) 10K type strain sequencing project: providing services to taxonomists for standard genome sequencing and annotation.</title>
        <authorList>
            <consortium name="The Broad Institute Genomics Platform"/>
            <consortium name="The Broad Institute Genome Sequencing Center for Infectious Disease"/>
            <person name="Wu L."/>
            <person name="Ma J."/>
        </authorList>
    </citation>
    <scope>NUCLEOTIDE SEQUENCE [LARGE SCALE GENOMIC DNA]</scope>
    <source>
        <strain evidence="3">CCUG 60527</strain>
    </source>
</reference>
<dbReference type="Gene3D" id="2.60.40.1470">
    <property type="entry name" value="ApaG domain"/>
    <property type="match status" value="1"/>
</dbReference>
<evidence type="ECO:0000313" key="3">
    <source>
        <dbReference type="Proteomes" id="UP001597062"/>
    </source>
</evidence>
<name>A0ABW3JTD1_9FLAO</name>
<dbReference type="SUPFAM" id="SSF110069">
    <property type="entry name" value="ApaG-like"/>
    <property type="match status" value="1"/>
</dbReference>
<dbReference type="InterPro" id="IPR007474">
    <property type="entry name" value="ApaG_domain"/>
</dbReference>
<dbReference type="InterPro" id="IPR050718">
    <property type="entry name" value="ApaG-like"/>
</dbReference>
<dbReference type="Proteomes" id="UP001597062">
    <property type="component" value="Unassembled WGS sequence"/>
</dbReference>
<feature type="domain" description="ApaG" evidence="1">
    <location>
        <begin position="3"/>
        <end position="128"/>
    </location>
</feature>
<dbReference type="RefSeq" id="WP_386108374.1">
    <property type="nucleotide sequence ID" value="NZ_JBHTJR010000051.1"/>
</dbReference>
<sequence>MFEQITKGIKIAVKSNYNGMILHDGNHYHAFSYLISITNTSKETVQLLKRYWTINDSLHNTEKIEGPGVVGETPIIPPNKQYKYTSNCFLQSTAGSMFGSYKMINIDTNEAFLVRIPKFQLFTTSMLN</sequence>
<keyword evidence="3" id="KW-1185">Reference proteome</keyword>